<organism evidence="12 13">
    <name type="scientific">Candidatus Moanibacter tarae</name>
    <dbReference type="NCBI Taxonomy" id="2200854"/>
    <lineage>
        <taxon>Bacteria</taxon>
        <taxon>Pseudomonadati</taxon>
        <taxon>Verrucomicrobiota</taxon>
        <taxon>Opitutia</taxon>
        <taxon>Puniceicoccales</taxon>
        <taxon>Puniceicoccales incertae sedis</taxon>
        <taxon>Candidatus Moanibacter</taxon>
    </lineage>
</organism>
<dbReference type="InterPro" id="IPR018509">
    <property type="entry name" value="DHquinase_II_CS"/>
</dbReference>
<dbReference type="GO" id="GO:0008652">
    <property type="term" value="P:amino acid biosynthetic process"/>
    <property type="evidence" value="ECO:0007669"/>
    <property type="project" value="UniProtKB-KW"/>
</dbReference>
<feature type="binding site" evidence="8 10">
    <location>
        <position position="112"/>
    </location>
    <ligand>
        <name>substrate</name>
    </ligand>
</feature>
<dbReference type="InterPro" id="IPR001874">
    <property type="entry name" value="DHquinase_II"/>
</dbReference>
<evidence type="ECO:0000256" key="3">
    <source>
        <dbReference type="ARBA" id="ARBA00004902"/>
    </source>
</evidence>
<feature type="site" description="Transition state stabilizer" evidence="8 11">
    <location>
        <position position="18"/>
    </location>
</feature>
<proteinExistence type="inferred from homology"/>
<dbReference type="KEGG" id="mtar:DF168_00948"/>
<dbReference type="SUPFAM" id="SSF52304">
    <property type="entry name" value="Type II 3-dehydroquinate dehydratase"/>
    <property type="match status" value="1"/>
</dbReference>
<feature type="binding site" evidence="8 10">
    <location>
        <position position="81"/>
    </location>
    <ligand>
        <name>substrate</name>
    </ligand>
</feature>
<dbReference type="UniPathway" id="UPA00053">
    <property type="reaction ID" value="UER00086"/>
</dbReference>
<feature type="binding site" evidence="8 10">
    <location>
        <position position="75"/>
    </location>
    <ligand>
        <name>substrate</name>
    </ligand>
</feature>
<dbReference type="GO" id="GO:0009073">
    <property type="term" value="P:aromatic amino acid family biosynthetic process"/>
    <property type="evidence" value="ECO:0007669"/>
    <property type="project" value="UniProtKB-KW"/>
</dbReference>
<feature type="active site" description="Proton donor" evidence="8 9">
    <location>
        <position position="101"/>
    </location>
</feature>
<dbReference type="GO" id="GO:0009423">
    <property type="term" value="P:chorismate biosynthetic process"/>
    <property type="evidence" value="ECO:0007669"/>
    <property type="project" value="UniProtKB-UniRule"/>
</dbReference>
<comment type="pathway">
    <text evidence="3 8">Metabolic intermediate biosynthesis; chorismate biosynthesis; chorismate from D-erythrose 4-phosphate and phosphoenolpyruvate: step 3/7.</text>
</comment>
<evidence type="ECO:0000313" key="13">
    <source>
        <dbReference type="Proteomes" id="UP000247465"/>
    </source>
</evidence>
<accession>A0A2Z4AHL8</accession>
<dbReference type="EC" id="4.2.1.10" evidence="6 8"/>
<dbReference type="AlphaFoldDB" id="A0A2Z4AHL8"/>
<dbReference type="GO" id="GO:0019631">
    <property type="term" value="P:quinate catabolic process"/>
    <property type="evidence" value="ECO:0007669"/>
    <property type="project" value="TreeGrafter"/>
</dbReference>
<dbReference type="Pfam" id="PF01220">
    <property type="entry name" value="DHquinase_II"/>
    <property type="match status" value="1"/>
</dbReference>
<evidence type="ECO:0000256" key="6">
    <source>
        <dbReference type="ARBA" id="ARBA00012060"/>
    </source>
</evidence>
<evidence type="ECO:0000256" key="10">
    <source>
        <dbReference type="PIRSR" id="PIRSR001399-2"/>
    </source>
</evidence>
<sequence>MKKIGCLNGPNLNRLGIREPGTYGTFTLSNLEERLRSEAASLGIAVECFQSNHEGYLIDQIAQWDDEKFGGVILNPGGYTHTSIALRDAISGSRLTVVEVHISNTHSRESFRHKSVTAPVSKGVIAGFGFDGYLLALRYLAQD</sequence>
<evidence type="ECO:0000256" key="7">
    <source>
        <dbReference type="ARBA" id="ARBA00023239"/>
    </source>
</evidence>
<comment type="catalytic activity">
    <reaction evidence="1 8">
        <text>3-dehydroquinate = 3-dehydroshikimate + H2O</text>
        <dbReference type="Rhea" id="RHEA:21096"/>
        <dbReference type="ChEBI" id="CHEBI:15377"/>
        <dbReference type="ChEBI" id="CHEBI:16630"/>
        <dbReference type="ChEBI" id="CHEBI:32364"/>
        <dbReference type="EC" id="4.2.1.10"/>
    </reaction>
</comment>
<name>A0A2Z4AHL8_9BACT</name>
<dbReference type="HAMAP" id="MF_00169">
    <property type="entry name" value="AroQ"/>
    <property type="match status" value="1"/>
</dbReference>
<comment type="function">
    <text evidence="2 8">Catalyzes a trans-dehydration via an enolate intermediate.</text>
</comment>
<dbReference type="PIRSF" id="PIRSF001399">
    <property type="entry name" value="DHquinase_II"/>
    <property type="match status" value="1"/>
</dbReference>
<comment type="similarity">
    <text evidence="4 8">Belongs to the type-II 3-dehydroquinase family.</text>
</comment>
<reference evidence="12 13" key="1">
    <citation type="submission" date="2018-06" db="EMBL/GenBank/DDBJ databases">
        <title>Draft Genome Sequence of a Novel Marine Bacterium Related to the Verrucomicrobia.</title>
        <authorList>
            <person name="Vosseberg J."/>
            <person name="Martijn J."/>
            <person name="Ettema T.J.G."/>
        </authorList>
    </citation>
    <scope>NUCLEOTIDE SEQUENCE [LARGE SCALE GENOMIC DNA]</scope>
    <source>
        <strain evidence="12">TARA_B100001123</strain>
    </source>
</reference>
<dbReference type="PANTHER" id="PTHR21272:SF3">
    <property type="entry name" value="CATABOLIC 3-DEHYDROQUINASE"/>
    <property type="match status" value="1"/>
</dbReference>
<comment type="subunit">
    <text evidence="5 8">Homododecamer.</text>
</comment>
<dbReference type="NCBIfam" id="TIGR01088">
    <property type="entry name" value="aroQ"/>
    <property type="match status" value="1"/>
</dbReference>
<protein>
    <recommendedName>
        <fullName evidence="6 8">3-dehydroquinate dehydratase</fullName>
        <shortName evidence="8">3-dehydroquinase</shortName>
        <ecNumber evidence="6 8">4.2.1.10</ecNumber>
    </recommendedName>
    <alternativeName>
        <fullName evidence="8">Type II DHQase</fullName>
    </alternativeName>
</protein>
<dbReference type="NCBIfam" id="NF003806">
    <property type="entry name" value="PRK05395.1-3"/>
    <property type="match status" value="1"/>
</dbReference>
<dbReference type="GO" id="GO:0003855">
    <property type="term" value="F:3-dehydroquinate dehydratase activity"/>
    <property type="evidence" value="ECO:0007669"/>
    <property type="project" value="UniProtKB-UniRule"/>
</dbReference>
<gene>
    <name evidence="12" type="primary">yqhS</name>
    <name evidence="8" type="synonym">aroQ</name>
    <name evidence="12" type="ORF">DF168_00948</name>
</gene>
<dbReference type="CDD" id="cd00466">
    <property type="entry name" value="DHQase_II"/>
    <property type="match status" value="1"/>
</dbReference>
<dbReference type="NCBIfam" id="NF003805">
    <property type="entry name" value="PRK05395.1-2"/>
    <property type="match status" value="1"/>
</dbReference>
<dbReference type="Gene3D" id="3.40.50.9100">
    <property type="entry name" value="Dehydroquinase, class II"/>
    <property type="match status" value="1"/>
</dbReference>
<evidence type="ECO:0000256" key="1">
    <source>
        <dbReference type="ARBA" id="ARBA00001864"/>
    </source>
</evidence>
<dbReference type="InterPro" id="IPR036441">
    <property type="entry name" value="DHquinase_II_sf"/>
</dbReference>
<feature type="binding site" evidence="8 10">
    <location>
        <begin position="102"/>
        <end position="103"/>
    </location>
    <ligand>
        <name>substrate</name>
    </ligand>
</feature>
<dbReference type="EMBL" id="CP029803">
    <property type="protein sequence ID" value="AWT59754.1"/>
    <property type="molecule type" value="Genomic_DNA"/>
</dbReference>
<feature type="active site" description="Proton acceptor" evidence="8 9">
    <location>
        <position position="23"/>
    </location>
</feature>
<evidence type="ECO:0000256" key="11">
    <source>
        <dbReference type="PIRSR" id="PIRSR001399-3"/>
    </source>
</evidence>
<dbReference type="NCBIfam" id="NF003807">
    <property type="entry name" value="PRK05395.1-4"/>
    <property type="match status" value="1"/>
</dbReference>
<dbReference type="PANTHER" id="PTHR21272">
    <property type="entry name" value="CATABOLIC 3-DEHYDROQUINASE"/>
    <property type="match status" value="1"/>
</dbReference>
<keyword evidence="7 8" id="KW-0456">Lyase</keyword>
<evidence type="ECO:0000256" key="5">
    <source>
        <dbReference type="ARBA" id="ARBA00011193"/>
    </source>
</evidence>
<evidence type="ECO:0000256" key="9">
    <source>
        <dbReference type="PIRSR" id="PIRSR001399-1"/>
    </source>
</evidence>
<keyword evidence="8" id="KW-0057">Aromatic amino acid biosynthesis</keyword>
<evidence type="ECO:0000256" key="2">
    <source>
        <dbReference type="ARBA" id="ARBA00003924"/>
    </source>
</evidence>
<evidence type="ECO:0000313" key="12">
    <source>
        <dbReference type="EMBL" id="AWT59754.1"/>
    </source>
</evidence>
<feature type="binding site" evidence="8 10">
    <location>
        <position position="88"/>
    </location>
    <ligand>
        <name>substrate</name>
    </ligand>
</feature>
<dbReference type="Proteomes" id="UP000247465">
    <property type="component" value="Chromosome"/>
</dbReference>
<evidence type="ECO:0000256" key="4">
    <source>
        <dbReference type="ARBA" id="ARBA00011037"/>
    </source>
</evidence>
<evidence type="ECO:0000256" key="8">
    <source>
        <dbReference type="HAMAP-Rule" id="MF_00169"/>
    </source>
</evidence>
<keyword evidence="8" id="KW-0028">Amino-acid biosynthesis</keyword>
<dbReference type="PROSITE" id="PS01029">
    <property type="entry name" value="DEHYDROQUINASE_II"/>
    <property type="match status" value="1"/>
</dbReference>